<evidence type="ECO:0000259" key="1">
    <source>
        <dbReference type="Pfam" id="PF00561"/>
    </source>
</evidence>
<reference evidence="2 3" key="1">
    <citation type="submission" date="2020-07" db="EMBL/GenBank/DDBJ databases">
        <title>Sequencing the genomes of 1000 actinobacteria strains.</title>
        <authorList>
            <person name="Klenk H.-P."/>
        </authorList>
    </citation>
    <scope>NUCLEOTIDE SEQUENCE [LARGE SCALE GENOMIC DNA]</scope>
    <source>
        <strain evidence="2 3">DSM 45772</strain>
    </source>
</reference>
<dbReference type="InterPro" id="IPR000073">
    <property type="entry name" value="AB_hydrolase_1"/>
</dbReference>
<evidence type="ECO:0000313" key="2">
    <source>
        <dbReference type="EMBL" id="NYD34805.1"/>
    </source>
</evidence>
<feature type="domain" description="AB hydrolase-1" evidence="1">
    <location>
        <begin position="112"/>
        <end position="153"/>
    </location>
</feature>
<name>A0A7Y9DSQ3_9PSEU</name>
<dbReference type="AlphaFoldDB" id="A0A7Y9DSQ3"/>
<keyword evidence="3" id="KW-1185">Reference proteome</keyword>
<evidence type="ECO:0000313" key="3">
    <source>
        <dbReference type="Proteomes" id="UP000535890"/>
    </source>
</evidence>
<dbReference type="Pfam" id="PF00561">
    <property type="entry name" value="Abhydrolase_1"/>
    <property type="match status" value="1"/>
</dbReference>
<accession>A0A7Y9DSQ3</accession>
<dbReference type="GO" id="GO:0003824">
    <property type="term" value="F:catalytic activity"/>
    <property type="evidence" value="ECO:0007669"/>
    <property type="project" value="UniProtKB-ARBA"/>
</dbReference>
<proteinExistence type="predicted"/>
<dbReference type="Gene3D" id="3.40.50.1820">
    <property type="entry name" value="alpha/beta hydrolase"/>
    <property type="match status" value="1"/>
</dbReference>
<dbReference type="Proteomes" id="UP000535890">
    <property type="component" value="Unassembled WGS sequence"/>
</dbReference>
<dbReference type="RefSeq" id="WP_179792720.1">
    <property type="nucleotide sequence ID" value="NZ_BAABHP010000003.1"/>
</dbReference>
<dbReference type="InterPro" id="IPR029058">
    <property type="entry name" value="AB_hydrolase_fold"/>
</dbReference>
<dbReference type="SUPFAM" id="SSF53474">
    <property type="entry name" value="alpha/beta-Hydrolases"/>
    <property type="match status" value="1"/>
</dbReference>
<gene>
    <name evidence="2" type="ORF">BJ983_000907</name>
</gene>
<dbReference type="EMBL" id="JACCBN010000001">
    <property type="protein sequence ID" value="NYD34805.1"/>
    <property type="molecule type" value="Genomic_DNA"/>
</dbReference>
<comment type="caution">
    <text evidence="2">The sequence shown here is derived from an EMBL/GenBank/DDBJ whole genome shotgun (WGS) entry which is preliminary data.</text>
</comment>
<protein>
    <submittedName>
        <fullName evidence="2">Pimeloyl-ACP methyl ester carboxylesterase</fullName>
    </submittedName>
</protein>
<sequence length="246" mass="26148">MTAEPVTPAPTPVVPPFRGNLFGEARFQLEFLALLASAVHRGVGVRPGDGDPVLAVPGFLAGDASLAVLRAWLRRCGYRAYRSGIAWNVDCSEAAVRRLDRRLTEVAERAGRPVTVIGHSRGGLLAHAVAVRRPSRVRRVITLGSPLSSPFDASVLTLAAVGGARLGQNLLRPARPQCLTVDCPCAFGRDLRAAVAVPLTSIRTVEDGIVRPESCVVDGADNQAVRGSHIGLCVNPEVYSRIARLL</sequence>
<organism evidence="2 3">
    <name type="scientific">Actinomycetospora corticicola</name>
    <dbReference type="NCBI Taxonomy" id="663602"/>
    <lineage>
        <taxon>Bacteria</taxon>
        <taxon>Bacillati</taxon>
        <taxon>Actinomycetota</taxon>
        <taxon>Actinomycetes</taxon>
        <taxon>Pseudonocardiales</taxon>
        <taxon>Pseudonocardiaceae</taxon>
        <taxon>Actinomycetospora</taxon>
    </lineage>
</organism>